<proteinExistence type="predicted"/>
<evidence type="ECO:0000313" key="2">
    <source>
        <dbReference type="Proteomes" id="UP000091857"/>
    </source>
</evidence>
<reference evidence="2" key="1">
    <citation type="journal article" date="2016" name="Nat. Biotechnol.">
        <title>Sequencing wild and cultivated cassava and related species reveals extensive interspecific hybridization and genetic diversity.</title>
        <authorList>
            <person name="Bredeson J.V."/>
            <person name="Lyons J.B."/>
            <person name="Prochnik S.E."/>
            <person name="Wu G.A."/>
            <person name="Ha C.M."/>
            <person name="Edsinger-Gonzales E."/>
            <person name="Grimwood J."/>
            <person name="Schmutz J."/>
            <person name="Rabbi I.Y."/>
            <person name="Egesi C."/>
            <person name="Nauluvula P."/>
            <person name="Lebot V."/>
            <person name="Ndunguru J."/>
            <person name="Mkamilo G."/>
            <person name="Bart R.S."/>
            <person name="Setter T.L."/>
            <person name="Gleadow R.M."/>
            <person name="Kulakow P."/>
            <person name="Ferguson M.E."/>
            <person name="Rounsley S."/>
            <person name="Rokhsar D.S."/>
        </authorList>
    </citation>
    <scope>NUCLEOTIDE SEQUENCE [LARGE SCALE GENOMIC DNA]</scope>
    <source>
        <strain evidence="2">cv. AM560-2</strain>
    </source>
</reference>
<dbReference type="Proteomes" id="UP000091857">
    <property type="component" value="Chromosome 2"/>
</dbReference>
<dbReference type="EMBL" id="CM004388">
    <property type="protein sequence ID" value="KAG8660743.1"/>
    <property type="molecule type" value="Genomic_DNA"/>
</dbReference>
<feature type="non-terminal residue" evidence="1">
    <location>
        <position position="101"/>
    </location>
</feature>
<name>A0ACB7I9M0_MANES</name>
<accession>A0ACB7I9M0</accession>
<protein>
    <submittedName>
        <fullName evidence="1">Uncharacterized protein</fullName>
    </submittedName>
</protein>
<comment type="caution">
    <text evidence="1">The sequence shown here is derived from an EMBL/GenBank/DDBJ whole genome shotgun (WGS) entry which is preliminary data.</text>
</comment>
<sequence length="101" mass="11225">ESHLHCDYCGKPRHTKEICWKLHGRSTKSCGGKRGTSRTQANLAETVEETFKETTTTKFLSPNEIQSLKCLLSDIDTSSSSGTISNFVKSDNTSSLDNILW</sequence>
<organism evidence="1 2">
    <name type="scientific">Manihot esculenta</name>
    <name type="common">Cassava</name>
    <name type="synonym">Jatropha manihot</name>
    <dbReference type="NCBI Taxonomy" id="3983"/>
    <lineage>
        <taxon>Eukaryota</taxon>
        <taxon>Viridiplantae</taxon>
        <taxon>Streptophyta</taxon>
        <taxon>Embryophyta</taxon>
        <taxon>Tracheophyta</taxon>
        <taxon>Spermatophyta</taxon>
        <taxon>Magnoliopsida</taxon>
        <taxon>eudicotyledons</taxon>
        <taxon>Gunneridae</taxon>
        <taxon>Pentapetalae</taxon>
        <taxon>rosids</taxon>
        <taxon>fabids</taxon>
        <taxon>Malpighiales</taxon>
        <taxon>Euphorbiaceae</taxon>
        <taxon>Crotonoideae</taxon>
        <taxon>Manihoteae</taxon>
        <taxon>Manihot</taxon>
    </lineage>
</organism>
<evidence type="ECO:0000313" key="1">
    <source>
        <dbReference type="EMBL" id="KAG8660743.1"/>
    </source>
</evidence>
<keyword evidence="2" id="KW-1185">Reference proteome</keyword>
<gene>
    <name evidence="1" type="ORF">MANES_02G189901v8</name>
</gene>
<feature type="non-terminal residue" evidence="1">
    <location>
        <position position="1"/>
    </location>
</feature>